<gene>
    <name evidence="3" type="ORF">FHS48_000662</name>
</gene>
<accession>A0A7W9ZDB4</accession>
<evidence type="ECO:0000259" key="1">
    <source>
        <dbReference type="Pfam" id="PF01973"/>
    </source>
</evidence>
<evidence type="ECO:0000313" key="3">
    <source>
        <dbReference type="EMBL" id="MBB6209260.1"/>
    </source>
</evidence>
<evidence type="ECO:0008006" key="5">
    <source>
        <dbReference type="Google" id="ProtNLM"/>
    </source>
</evidence>
<dbReference type="RefSeq" id="WP_184261424.1">
    <property type="nucleotide sequence ID" value="NZ_JACIIX010000002.1"/>
</dbReference>
<comment type="caution">
    <text evidence="3">The sequence shown here is derived from an EMBL/GenBank/DDBJ whole genome shotgun (WGS) entry which is preliminary data.</text>
</comment>
<dbReference type="PANTHER" id="PTHR41786:SF1">
    <property type="entry name" value="6-HYDROXYMETHYLPTERIN DIPHOSPHOKINASE MPTE-LIKE DOMAIN-CONTAINING PROTEIN"/>
    <property type="match status" value="1"/>
</dbReference>
<dbReference type="AlphaFoldDB" id="A0A7W9ZDB4"/>
<dbReference type="InterPro" id="IPR002826">
    <property type="entry name" value="MptE-like"/>
</dbReference>
<name>A0A7W9ZDB4_NOVIT</name>
<feature type="domain" description="6-hydroxymethylpterin diphosphokinase MptE-like" evidence="1">
    <location>
        <begin position="245"/>
        <end position="412"/>
    </location>
</feature>
<dbReference type="Pfam" id="PF01973">
    <property type="entry name" value="MptE-like"/>
    <property type="match status" value="1"/>
</dbReference>
<protein>
    <recommendedName>
        <fullName evidence="5">DUF115 domain-containing protein</fullName>
    </recommendedName>
</protein>
<keyword evidence="4" id="KW-1185">Reference proteome</keyword>
<organism evidence="3 4">
    <name type="scientific">Novispirillum itersonii</name>
    <name type="common">Aquaspirillum itersonii</name>
    <dbReference type="NCBI Taxonomy" id="189"/>
    <lineage>
        <taxon>Bacteria</taxon>
        <taxon>Pseudomonadati</taxon>
        <taxon>Pseudomonadota</taxon>
        <taxon>Alphaproteobacteria</taxon>
        <taxon>Rhodospirillales</taxon>
        <taxon>Novispirillaceae</taxon>
        <taxon>Novispirillum</taxon>
    </lineage>
</organism>
<proteinExistence type="predicted"/>
<dbReference type="PANTHER" id="PTHR41786">
    <property type="entry name" value="MOTILITY ACCESSORY FACTOR MAF"/>
    <property type="match status" value="1"/>
</dbReference>
<dbReference type="EMBL" id="JACIIX010000002">
    <property type="protein sequence ID" value="MBB6209260.1"/>
    <property type="molecule type" value="Genomic_DNA"/>
</dbReference>
<reference evidence="3 4" key="1">
    <citation type="submission" date="2020-08" db="EMBL/GenBank/DDBJ databases">
        <title>Genomic Encyclopedia of Type Strains, Phase IV (KMG-IV): sequencing the most valuable type-strain genomes for metagenomic binning, comparative biology and taxonomic classification.</title>
        <authorList>
            <person name="Goeker M."/>
        </authorList>
    </citation>
    <scope>NUCLEOTIDE SEQUENCE [LARGE SCALE GENOMIC DNA]</scope>
    <source>
        <strain evidence="3 4">DSM 11590</strain>
    </source>
</reference>
<feature type="domain" description="Glycosyltransferase Maf N-terminal" evidence="2">
    <location>
        <begin position="6"/>
        <end position="219"/>
    </location>
</feature>
<dbReference type="Proteomes" id="UP000544872">
    <property type="component" value="Unassembled WGS sequence"/>
</dbReference>
<dbReference type="Pfam" id="PF20157">
    <property type="entry name" value="Maf_flag10_N"/>
    <property type="match status" value="1"/>
</dbReference>
<dbReference type="InterPro" id="IPR045376">
    <property type="entry name" value="Maf_N"/>
</dbReference>
<evidence type="ECO:0000259" key="2">
    <source>
        <dbReference type="Pfam" id="PF20157"/>
    </source>
</evidence>
<evidence type="ECO:0000313" key="4">
    <source>
        <dbReference type="Proteomes" id="UP000544872"/>
    </source>
</evidence>
<sequence length="658" mass="73531">MTSLSLYDRNAEAIQRHLPALWDALSDVTPFSTVVWDGDVPVNIDLGGASLYPEPVQSWNERQMADIPGDPGELIFGNILHCNPTKVIFPMVNQVRDFIDEKKIFLSEKRKKEFNFSIILGVGLGLHIPALTSSEEVKHFIIYEPTLEFIKHSLNFANWHELLERKADGKVEVTVLWGLTPEEVSERIRRLAGAAGPEFIEGTTIHPHYYSVDIKDTFRLVRKILLTESGSSGFFEDELNMLCNTTRNLLQTPSFLLKKIGFIRKNIPAFIVAAGPSLDTDIERVKELSDRAIIVSCGTSLGILLKAGVTPDIHVENENVPATKVVLDDLASKFDLSKIILAATTSIIPGVASHFAETWFYYRAGLSSTYLFSSPSEAQYGCFPFVANAALSVLIRLGFGSIYLFGCDCGSKDVSRHHASGSVYHSNTLLAPEDSDQRWKKSRDRVLPGNFGGSIYSTHLFDLCRYYLGLMGLFYHAGERFNCSDGAKIDGFIPLDSYDIELPEPAMSKEQVFTLIRAQLEIHKPSDLADQLRERGSETVLKAPGEFVGQLKDVVSAVEYGASPYRRLSEDVHNLLQKLTTAKDPACLVMETSIRSMVRISAYFGTRIDDEQHAREFFEEAKSAILNCADVMAQTCHDAFLQWCELPDNPFRPIAYFE</sequence>